<name>A0A4V3H2F9_9FLAO</name>
<protein>
    <recommendedName>
        <fullName evidence="3">Peptidase S24-like protein</fullName>
    </recommendedName>
</protein>
<keyword evidence="2" id="KW-1185">Reference proteome</keyword>
<dbReference type="Gene3D" id="2.10.109.10">
    <property type="entry name" value="Umud Fragment, subunit A"/>
    <property type="match status" value="1"/>
</dbReference>
<dbReference type="InterPro" id="IPR036286">
    <property type="entry name" value="LexA/Signal_pep-like_sf"/>
</dbReference>
<dbReference type="Proteomes" id="UP000295313">
    <property type="component" value="Unassembled WGS sequence"/>
</dbReference>
<dbReference type="AlphaFoldDB" id="A0A4V3H2F9"/>
<evidence type="ECO:0000313" key="2">
    <source>
        <dbReference type="Proteomes" id="UP000295313"/>
    </source>
</evidence>
<dbReference type="SUPFAM" id="SSF51306">
    <property type="entry name" value="LexA/Signal peptidase"/>
    <property type="match status" value="1"/>
</dbReference>
<sequence>MNELPSVNARIRRVINEKFNGNVSRFSSAIDVVPQKVNRFFNIDGRTNKYPDPNKTDILDRIEKVFNDINNVWLRTGDGEMIKMEGKTPFGKNYQVDKMGNVSEVNMKDSVTPLADESHMEVEYRDLSVAAGPLSRVDVKAPKKTLLVPKEYDRGEYLVVRVDGPSMDDGSIYSIPNGANILIKRYYLENGEKLPIRDNLFVVDAKDGQALKQITEHNTELGYITCHSYNKEFKDYNIPLEDVLAFYVFRKIVGFRPPVRDIQ</sequence>
<gene>
    <name evidence="1" type="ORF">B0I22_1524</name>
</gene>
<dbReference type="RefSeq" id="WP_133943991.1">
    <property type="nucleotide sequence ID" value="NZ_SOEO01000002.1"/>
</dbReference>
<reference evidence="1 2" key="1">
    <citation type="submission" date="2019-03" db="EMBL/GenBank/DDBJ databases">
        <title>Genomic Encyclopedia of Type Strains, Phase III (KMG-III): the genomes of soil and plant-associated and newly described type strains.</title>
        <authorList>
            <person name="Whitman W."/>
        </authorList>
    </citation>
    <scope>NUCLEOTIDE SEQUENCE [LARGE SCALE GENOMIC DNA]</scope>
    <source>
        <strain evidence="1 2">CGMCC 1.12802</strain>
    </source>
</reference>
<evidence type="ECO:0000313" key="1">
    <source>
        <dbReference type="EMBL" id="TDX83936.1"/>
    </source>
</evidence>
<accession>A0A4V3H2F9</accession>
<proteinExistence type="predicted"/>
<dbReference type="EMBL" id="SOEO01000002">
    <property type="protein sequence ID" value="TDX83936.1"/>
    <property type="molecule type" value="Genomic_DNA"/>
</dbReference>
<comment type="caution">
    <text evidence="1">The sequence shown here is derived from an EMBL/GenBank/DDBJ whole genome shotgun (WGS) entry which is preliminary data.</text>
</comment>
<evidence type="ECO:0008006" key="3">
    <source>
        <dbReference type="Google" id="ProtNLM"/>
    </source>
</evidence>
<organism evidence="1 2">
    <name type="scientific">Epilithonimonas xixisoli</name>
    <dbReference type="NCBI Taxonomy" id="1476462"/>
    <lineage>
        <taxon>Bacteria</taxon>
        <taxon>Pseudomonadati</taxon>
        <taxon>Bacteroidota</taxon>
        <taxon>Flavobacteriia</taxon>
        <taxon>Flavobacteriales</taxon>
        <taxon>Weeksellaceae</taxon>
        <taxon>Chryseobacterium group</taxon>
        <taxon>Epilithonimonas</taxon>
    </lineage>
</organism>
<dbReference type="OrthoDB" id="3831186at2"/>